<dbReference type="GO" id="GO:0016787">
    <property type="term" value="F:hydrolase activity"/>
    <property type="evidence" value="ECO:0007669"/>
    <property type="project" value="UniProtKB-KW"/>
</dbReference>
<sequence>MGREIVLLHFGQAGVQIGSTLWELFCHEHNLTASGKLINELKNEFNQLDNIECLFYEGKYSYTPRALMIDLEPTVIDEIRCGVYRQLWRPNCLISGKEDAANNYGRGNRTIGLHKLNDISEAIRKLLEQTDSLLAFGMINSHSGGTGSGMTSLILDHIQDEYSKMFKFNTAIFPSSVYSQSTVDPYNSLLYTHSTTDTLDCSVLLDNYTLHERCTENLNVIKPRFTEINQLLAHMISSVFLSHRFIYYGVLRTDVTELLTNLIPYPRIHYPSLFYTSQSTYNYYQKDFDIYELTKSLFQSNSKTIDYSCFNYPFISCAMLYRGTSNSKPIYDTIKLIQTNTQQDKNIQFVDWCPKNFKIGINNYLPIKTATTVNWHSSSTSFPSKSVCMLASNLGIYEIFQRNRTNFNKLYQRKCFLHWFISEGIEEHEFIEARDSIDNLQQDYIDLLSNNWNIEQLFKTDSVSGVGGSVEVKNITDKDKSNEKKAKITIIDGQKQNIIRPVVDYAKEQSKIMDNQTESVFSRDHHRTTVWNSGDTLMEYYNEIVLQPKNYCSGDMKPAELTNRIHFDKHASNEETDYHSYKDMRPYSVSGMGDECKKMTSADKCSVNLLINNIDSNLNKSNESIVCLGGRSSSGSNSSCSPMMKSQNEELACLSENFVQTFHLSQQDNDVEDGSVRTASRQQYHELDQQPEQKYYCDFSGDHAQNTRRRHHHHHKRREHRQCGHLYRCEHSCNPNFSHSHGNDHKHRQHKHHHNCRHSHIPRDKHISNPENQIYSDLSQNSSTNSQKTVSSSITSSCKCKHKRNIHKCNSKDRTNNPQATSIAEVFENGKHTPLEVKYIKSSRKAVSETICSTLLLTQSSTNIVSKQVDKSLNTLRDAESRLDLLKTNNIIIDYNNGSTVSGSYNNQVFFTSGSTSHTTAAATTVTGVTTVTSSNQNICDSQGNSTQSHCRRHRQSCHNNHHRQYKYQCKTCKYCSGSISRPVTNNSEEGNQDCLISHEESKTSGQQCYSQLNHHPCNQYKQEEQRSEFQNDNYFSRSHPRSDLSMSPMNNFSVYEVTLSSSSQDDDDDDNNDNCERDFNNQTPILSSY</sequence>
<dbReference type="GO" id="GO:0005200">
    <property type="term" value="F:structural constituent of cytoskeleton"/>
    <property type="evidence" value="ECO:0007669"/>
    <property type="project" value="InterPro"/>
</dbReference>
<dbReference type="PROSITE" id="PS00227">
    <property type="entry name" value="TUBULIN"/>
    <property type="match status" value="1"/>
</dbReference>
<dbReference type="SUPFAM" id="SSF52490">
    <property type="entry name" value="Tubulin nucleotide-binding domain-like"/>
    <property type="match status" value="1"/>
</dbReference>
<evidence type="ECO:0000256" key="6">
    <source>
        <dbReference type="ARBA" id="ARBA00049117"/>
    </source>
</evidence>
<comment type="similarity">
    <text evidence="1">Belongs to the tubulin family.</text>
</comment>
<evidence type="ECO:0000256" key="5">
    <source>
        <dbReference type="ARBA" id="ARBA00023134"/>
    </source>
</evidence>
<keyword evidence="5" id="KW-0342">GTP-binding</keyword>
<feature type="compositionally biased region" description="Basic residues" evidence="7">
    <location>
        <begin position="744"/>
        <end position="760"/>
    </location>
</feature>
<dbReference type="GO" id="GO:0005525">
    <property type="term" value="F:GTP binding"/>
    <property type="evidence" value="ECO:0007669"/>
    <property type="project" value="UniProtKB-KW"/>
</dbReference>
<dbReference type="InterPro" id="IPR037103">
    <property type="entry name" value="Tubulin/FtsZ-like_C"/>
</dbReference>
<keyword evidence="4" id="KW-0378">Hydrolase</keyword>
<dbReference type="InterPro" id="IPR003008">
    <property type="entry name" value="Tubulin_FtsZ_GTPase"/>
</dbReference>
<keyword evidence="2" id="KW-0493">Microtubule</keyword>
<dbReference type="AlphaFoldDB" id="A0AA85JHI6"/>
<dbReference type="InterPro" id="IPR036525">
    <property type="entry name" value="Tubulin/FtsZ_GTPase_sf"/>
</dbReference>
<dbReference type="GO" id="GO:0007017">
    <property type="term" value="P:microtubule-based process"/>
    <property type="evidence" value="ECO:0007669"/>
    <property type="project" value="InterPro"/>
</dbReference>
<dbReference type="Pfam" id="PF03953">
    <property type="entry name" value="Tubulin_C"/>
    <property type="match status" value="1"/>
</dbReference>
<name>A0AA85JHI6_TRIRE</name>
<evidence type="ECO:0000259" key="8">
    <source>
        <dbReference type="SMART" id="SM00864"/>
    </source>
</evidence>
<reference evidence="9" key="1">
    <citation type="submission" date="2022-06" db="EMBL/GenBank/DDBJ databases">
        <authorList>
            <person name="Berger JAMES D."/>
            <person name="Berger JAMES D."/>
        </authorList>
    </citation>
    <scope>NUCLEOTIDE SEQUENCE [LARGE SCALE GENOMIC DNA]</scope>
</reference>
<dbReference type="Gene3D" id="1.10.287.600">
    <property type="entry name" value="Helix hairpin bin"/>
    <property type="match status" value="1"/>
</dbReference>
<evidence type="ECO:0000313" key="10">
    <source>
        <dbReference type="WBParaSite" id="TREG1_36140.1"/>
    </source>
</evidence>
<dbReference type="PRINTS" id="PR01161">
    <property type="entry name" value="TUBULIN"/>
</dbReference>
<dbReference type="Pfam" id="PF00091">
    <property type="entry name" value="Tubulin"/>
    <property type="match status" value="1"/>
</dbReference>
<proteinExistence type="inferred from homology"/>
<dbReference type="InterPro" id="IPR000217">
    <property type="entry name" value="Tubulin"/>
</dbReference>
<dbReference type="Gene3D" id="3.30.1330.20">
    <property type="entry name" value="Tubulin/FtsZ, C-terminal domain"/>
    <property type="match status" value="1"/>
</dbReference>
<evidence type="ECO:0000313" key="9">
    <source>
        <dbReference type="Proteomes" id="UP000050795"/>
    </source>
</evidence>
<dbReference type="InterPro" id="IPR017975">
    <property type="entry name" value="Tubulin_CS"/>
</dbReference>
<dbReference type="Proteomes" id="UP000050795">
    <property type="component" value="Unassembled WGS sequence"/>
</dbReference>
<organism evidence="9 10">
    <name type="scientific">Trichobilharzia regenti</name>
    <name type="common">Nasal bird schistosome</name>
    <dbReference type="NCBI Taxonomy" id="157069"/>
    <lineage>
        <taxon>Eukaryota</taxon>
        <taxon>Metazoa</taxon>
        <taxon>Spiralia</taxon>
        <taxon>Lophotrochozoa</taxon>
        <taxon>Platyhelminthes</taxon>
        <taxon>Trematoda</taxon>
        <taxon>Digenea</taxon>
        <taxon>Strigeidida</taxon>
        <taxon>Schistosomatoidea</taxon>
        <taxon>Schistosomatidae</taxon>
        <taxon>Trichobilharzia</taxon>
    </lineage>
</organism>
<dbReference type="SUPFAM" id="SSF55307">
    <property type="entry name" value="Tubulin C-terminal domain-like"/>
    <property type="match status" value="1"/>
</dbReference>
<feature type="compositionally biased region" description="Low complexity" evidence="7">
    <location>
        <begin position="779"/>
        <end position="794"/>
    </location>
</feature>
<feature type="compositionally biased region" description="Polar residues" evidence="7">
    <location>
        <begin position="1081"/>
        <end position="1090"/>
    </location>
</feature>
<feature type="compositionally biased region" description="Acidic residues" evidence="7">
    <location>
        <begin position="1065"/>
        <end position="1074"/>
    </location>
</feature>
<evidence type="ECO:0000256" key="1">
    <source>
        <dbReference type="ARBA" id="ARBA00009636"/>
    </source>
</evidence>
<dbReference type="Gene3D" id="3.40.50.1440">
    <property type="entry name" value="Tubulin/FtsZ, GTPase domain"/>
    <property type="match status" value="1"/>
</dbReference>
<dbReference type="SMART" id="SM00864">
    <property type="entry name" value="Tubulin"/>
    <property type="match status" value="1"/>
</dbReference>
<reference evidence="10" key="2">
    <citation type="submission" date="2023-11" db="UniProtKB">
        <authorList>
            <consortium name="WormBaseParasite"/>
        </authorList>
    </citation>
    <scope>IDENTIFICATION</scope>
</reference>
<dbReference type="InterPro" id="IPR023123">
    <property type="entry name" value="Tubulin_C"/>
</dbReference>
<feature type="compositionally biased region" description="Polar residues" evidence="7">
    <location>
        <begin position="769"/>
        <end position="778"/>
    </location>
</feature>
<dbReference type="PRINTS" id="PR01162">
    <property type="entry name" value="ALPHATUBULIN"/>
</dbReference>
<evidence type="ECO:0000256" key="7">
    <source>
        <dbReference type="SAM" id="MobiDB-lite"/>
    </source>
</evidence>
<evidence type="ECO:0000256" key="2">
    <source>
        <dbReference type="ARBA" id="ARBA00022701"/>
    </source>
</evidence>
<feature type="domain" description="Tubulin/FtsZ GTPase" evidence="8">
    <location>
        <begin position="51"/>
        <end position="247"/>
    </location>
</feature>
<dbReference type="PANTHER" id="PTHR11588">
    <property type="entry name" value="TUBULIN"/>
    <property type="match status" value="1"/>
</dbReference>
<comment type="catalytic activity">
    <reaction evidence="6">
        <text>GTP + H2O = GDP + phosphate + H(+)</text>
        <dbReference type="Rhea" id="RHEA:19669"/>
        <dbReference type="ChEBI" id="CHEBI:15377"/>
        <dbReference type="ChEBI" id="CHEBI:15378"/>
        <dbReference type="ChEBI" id="CHEBI:37565"/>
        <dbReference type="ChEBI" id="CHEBI:43474"/>
        <dbReference type="ChEBI" id="CHEBI:58189"/>
    </reaction>
    <physiologicalReaction direction="left-to-right" evidence="6">
        <dbReference type="Rhea" id="RHEA:19670"/>
    </physiologicalReaction>
</comment>
<evidence type="ECO:0000256" key="4">
    <source>
        <dbReference type="ARBA" id="ARBA00022801"/>
    </source>
</evidence>
<dbReference type="InterPro" id="IPR008280">
    <property type="entry name" value="Tub_FtsZ_C"/>
</dbReference>
<feature type="region of interest" description="Disordered" evidence="7">
    <location>
        <begin position="1060"/>
        <end position="1090"/>
    </location>
</feature>
<dbReference type="InterPro" id="IPR018316">
    <property type="entry name" value="Tubulin/FtsZ_2-layer-sand-dom"/>
</dbReference>
<keyword evidence="3" id="KW-0547">Nucleotide-binding</keyword>
<keyword evidence="9" id="KW-1185">Reference proteome</keyword>
<protein>
    <recommendedName>
        <fullName evidence="8">Tubulin/FtsZ GTPase domain-containing protein</fullName>
    </recommendedName>
</protein>
<accession>A0AA85JHI6</accession>
<dbReference type="WBParaSite" id="TREG1_36140.1">
    <property type="protein sequence ID" value="TREG1_36140.1"/>
    <property type="gene ID" value="TREG1_36140"/>
</dbReference>
<evidence type="ECO:0000256" key="3">
    <source>
        <dbReference type="ARBA" id="ARBA00022741"/>
    </source>
</evidence>
<feature type="region of interest" description="Disordered" evidence="7">
    <location>
        <begin position="740"/>
        <end position="794"/>
    </location>
</feature>
<dbReference type="InterPro" id="IPR002452">
    <property type="entry name" value="Alpha_tubulin"/>
</dbReference>
<dbReference type="GO" id="GO:0005874">
    <property type="term" value="C:microtubule"/>
    <property type="evidence" value="ECO:0007669"/>
    <property type="project" value="UniProtKB-KW"/>
</dbReference>